<evidence type="ECO:0000313" key="2">
    <source>
        <dbReference type="EMBL" id="MFC4355559.1"/>
    </source>
</evidence>
<evidence type="ECO:0008006" key="4">
    <source>
        <dbReference type="Google" id="ProtNLM"/>
    </source>
</evidence>
<protein>
    <recommendedName>
        <fullName evidence="4">DUF2178 domain-containing protein</fullName>
    </recommendedName>
</protein>
<keyword evidence="3" id="KW-1185">Reference proteome</keyword>
<feature type="transmembrane region" description="Helical" evidence="1">
    <location>
        <begin position="45"/>
        <end position="68"/>
    </location>
</feature>
<comment type="caution">
    <text evidence="2">The sequence shown here is derived from an EMBL/GenBank/DDBJ whole genome shotgun (WGS) entry which is preliminary data.</text>
</comment>
<dbReference type="EMBL" id="JBHSEF010000023">
    <property type="protein sequence ID" value="MFC4355559.1"/>
    <property type="molecule type" value="Genomic_DNA"/>
</dbReference>
<evidence type="ECO:0000313" key="3">
    <source>
        <dbReference type="Proteomes" id="UP001595733"/>
    </source>
</evidence>
<gene>
    <name evidence="2" type="ORF">ACFO0S_10895</name>
</gene>
<feature type="transmembrane region" description="Helical" evidence="1">
    <location>
        <begin position="7"/>
        <end position="25"/>
    </location>
</feature>
<name>A0ABV8UWH2_9BACL</name>
<keyword evidence="1" id="KW-0472">Membrane</keyword>
<feature type="transmembrane region" description="Helical" evidence="1">
    <location>
        <begin position="132"/>
        <end position="153"/>
    </location>
</feature>
<feature type="transmembrane region" description="Helical" evidence="1">
    <location>
        <begin position="106"/>
        <end position="126"/>
    </location>
</feature>
<dbReference type="Proteomes" id="UP001595733">
    <property type="component" value="Unassembled WGS sequence"/>
</dbReference>
<proteinExistence type="predicted"/>
<keyword evidence="1" id="KW-0812">Transmembrane</keyword>
<sequence length="161" mass="18700">MKVTLTTILRVLLFVVMATMVSYMVTLRQKVMLMERGYEDGFDVAIGPLIYGTLFLITVFTLIALNLVQIWKIRKKKAIRIEDYLLPEYDVSDERARDITGRSVKFAFVAILVYSFLALSSYIYIPEYFLDYMWYPMAVTASIPVVGLLVYYASYQVLVRR</sequence>
<organism evidence="2 3">
    <name type="scientific">Chryseomicrobium palamuruense</name>
    <dbReference type="NCBI Taxonomy" id="682973"/>
    <lineage>
        <taxon>Bacteria</taxon>
        <taxon>Bacillati</taxon>
        <taxon>Bacillota</taxon>
        <taxon>Bacilli</taxon>
        <taxon>Bacillales</taxon>
        <taxon>Caryophanaceae</taxon>
        <taxon>Chryseomicrobium</taxon>
    </lineage>
</organism>
<evidence type="ECO:0000256" key="1">
    <source>
        <dbReference type="SAM" id="Phobius"/>
    </source>
</evidence>
<keyword evidence="1" id="KW-1133">Transmembrane helix</keyword>
<reference evidence="3" key="1">
    <citation type="journal article" date="2019" name="Int. J. Syst. Evol. Microbiol.">
        <title>The Global Catalogue of Microorganisms (GCM) 10K type strain sequencing project: providing services to taxonomists for standard genome sequencing and annotation.</title>
        <authorList>
            <consortium name="The Broad Institute Genomics Platform"/>
            <consortium name="The Broad Institute Genome Sequencing Center for Infectious Disease"/>
            <person name="Wu L."/>
            <person name="Ma J."/>
        </authorList>
    </citation>
    <scope>NUCLEOTIDE SEQUENCE [LARGE SCALE GENOMIC DNA]</scope>
    <source>
        <strain evidence="3">CCUG 50353</strain>
    </source>
</reference>
<accession>A0ABV8UWH2</accession>
<dbReference type="RefSeq" id="WP_378142064.1">
    <property type="nucleotide sequence ID" value="NZ_JBHSEF010000023.1"/>
</dbReference>